<dbReference type="RefSeq" id="WP_286381203.1">
    <property type="nucleotide sequence ID" value="NZ_JACANG010000012.1"/>
</dbReference>
<dbReference type="EMBL" id="JACANG010000012">
    <property type="protein sequence ID" value="MDM1719080.1"/>
    <property type="molecule type" value="Genomic_DNA"/>
</dbReference>
<protein>
    <recommendedName>
        <fullName evidence="4">DUF4377 domain-containing protein</fullName>
    </recommendedName>
</protein>
<proteinExistence type="predicted"/>
<dbReference type="Proteomes" id="UP001174419">
    <property type="component" value="Unassembled WGS sequence"/>
</dbReference>
<reference evidence="2" key="2">
    <citation type="journal article" date="2022" name="Sci. Total Environ.">
        <title>Prevalence, transmission, and molecular epidemiology of tet(X)-positive bacteria among humans, animals, and environmental niches in China: An epidemiological, and genomic-based study.</title>
        <authorList>
            <person name="Dong N."/>
            <person name="Zeng Y."/>
            <person name="Cai C."/>
            <person name="Sun C."/>
            <person name="Lu J."/>
            <person name="Liu C."/>
            <person name="Zhou H."/>
            <person name="Sun Q."/>
            <person name="Shu L."/>
            <person name="Wang H."/>
            <person name="Wang Y."/>
            <person name="Wang S."/>
            <person name="Wu C."/>
            <person name="Chan E.W."/>
            <person name="Chen G."/>
            <person name="Shen Z."/>
            <person name="Chen S."/>
            <person name="Zhang R."/>
        </authorList>
    </citation>
    <scope>NUCLEOTIDE SEQUENCE</scope>
    <source>
        <strain evidence="2">DF49-4</strain>
    </source>
</reference>
<gene>
    <name evidence="2" type="ORF">HX110_07990</name>
</gene>
<evidence type="ECO:0008006" key="4">
    <source>
        <dbReference type="Google" id="ProtNLM"/>
    </source>
</evidence>
<dbReference type="AlphaFoldDB" id="A0AB35M0M2"/>
<feature type="chain" id="PRO_5044204805" description="DUF4377 domain-containing protein" evidence="1">
    <location>
        <begin position="24"/>
        <end position="217"/>
    </location>
</feature>
<evidence type="ECO:0000313" key="2">
    <source>
        <dbReference type="EMBL" id="MDM1719080.1"/>
    </source>
</evidence>
<feature type="signal peptide" evidence="1">
    <location>
        <begin position="1"/>
        <end position="23"/>
    </location>
</feature>
<sequence>MTVKKIVKLFCFNILFLTMIGCGEDFSVGGASLEGTGNGLPPPPGLGNANDSNSDDVFKQDQYTLKLSGAATDLCGLVVREIQFLDLYQKTDLRKDTLYDLKVDKDKGTPIEIKLSFLNNYWDKVILEYPDCNVPLDFYNTETKDQLFPEMQCSIIKKVELMPDEERIFQLKYKLFEPVNGVWQLNNQVKITIPSEPEEECGELHLPLELIENKNFS</sequence>
<dbReference type="PROSITE" id="PS51257">
    <property type="entry name" value="PROKAR_LIPOPROTEIN"/>
    <property type="match status" value="1"/>
</dbReference>
<comment type="caution">
    <text evidence="2">The sequence shown here is derived from an EMBL/GenBank/DDBJ whole genome shotgun (WGS) entry which is preliminary data.</text>
</comment>
<evidence type="ECO:0000313" key="3">
    <source>
        <dbReference type="Proteomes" id="UP001174419"/>
    </source>
</evidence>
<evidence type="ECO:0000256" key="1">
    <source>
        <dbReference type="SAM" id="SignalP"/>
    </source>
</evidence>
<name>A0AB35M0M2_9GAMM</name>
<reference evidence="2" key="1">
    <citation type="submission" date="2020-06" db="EMBL/GenBank/DDBJ databases">
        <authorList>
            <person name="Dong N."/>
        </authorList>
    </citation>
    <scope>NUCLEOTIDE SEQUENCE</scope>
    <source>
        <strain evidence="2">DF49-4</strain>
    </source>
</reference>
<organism evidence="2 3">
    <name type="scientific">Acinetobacter towneri</name>
    <dbReference type="NCBI Taxonomy" id="202956"/>
    <lineage>
        <taxon>Bacteria</taxon>
        <taxon>Pseudomonadati</taxon>
        <taxon>Pseudomonadota</taxon>
        <taxon>Gammaproteobacteria</taxon>
        <taxon>Moraxellales</taxon>
        <taxon>Moraxellaceae</taxon>
        <taxon>Acinetobacter</taxon>
    </lineage>
</organism>
<accession>A0AB35M0M2</accession>
<keyword evidence="1" id="KW-0732">Signal</keyword>